<protein>
    <submittedName>
        <fullName evidence="4">Uncharacterized protein</fullName>
    </submittedName>
</protein>
<dbReference type="EMBL" id="BRYB01003274">
    <property type="protein sequence ID" value="GMI33909.1"/>
    <property type="molecule type" value="Genomic_DNA"/>
</dbReference>
<dbReference type="InterPro" id="IPR019382">
    <property type="entry name" value="eIF3l"/>
</dbReference>
<sequence>MSDSHLLTESVKDFIFDLHDSVRRSQRPAELKVLYGQTFPELSQKYYSSEPWPPASAVAAECESDELFLALYDELTFRHMFASLRPTLQDKIDCWGVYESLFDKLLAVSHGTGGKGLCMLPEWAFEIMHEFVYQFQGFCQLRASAVARGTEPDDLKLLEENRGCWAVEKVMKYLHGLVRLSGRNGTAAPGEAHKVLGYFAALSLSRLECLLGDFRGSLEALDGVDLFDKEEMFFPLFPARLSLFYHAGVSYFVLRRYRDAARVMSSMVVAINAGFKTGELKKLPDFEQFVKLNDRMIALLAVIYHVQPAIKINEAILRTINEKHGEKPEILPASAAEEQ</sequence>
<evidence type="ECO:0000256" key="3">
    <source>
        <dbReference type="ARBA" id="ARBA00022917"/>
    </source>
</evidence>
<proteinExistence type="predicted"/>
<organism evidence="4 5">
    <name type="scientific">Tetraparma gracilis</name>
    <dbReference type="NCBI Taxonomy" id="2962635"/>
    <lineage>
        <taxon>Eukaryota</taxon>
        <taxon>Sar</taxon>
        <taxon>Stramenopiles</taxon>
        <taxon>Ochrophyta</taxon>
        <taxon>Bolidophyceae</taxon>
        <taxon>Parmales</taxon>
        <taxon>Triparmaceae</taxon>
        <taxon>Tetraparma</taxon>
    </lineage>
</organism>
<evidence type="ECO:0000313" key="4">
    <source>
        <dbReference type="EMBL" id="GMI33909.1"/>
    </source>
</evidence>
<reference evidence="4 5" key="1">
    <citation type="journal article" date="2023" name="Commun. Biol.">
        <title>Genome analysis of Parmales, the sister group of diatoms, reveals the evolutionary specialization of diatoms from phago-mixotrophs to photoautotrophs.</title>
        <authorList>
            <person name="Ban H."/>
            <person name="Sato S."/>
            <person name="Yoshikawa S."/>
            <person name="Yamada K."/>
            <person name="Nakamura Y."/>
            <person name="Ichinomiya M."/>
            <person name="Sato N."/>
            <person name="Blanc-Mathieu R."/>
            <person name="Endo H."/>
            <person name="Kuwata A."/>
            <person name="Ogata H."/>
        </authorList>
    </citation>
    <scope>NUCLEOTIDE SEQUENCE [LARGE SCALE GENOMIC DNA]</scope>
</reference>
<keyword evidence="3" id="KW-0648">Protein biosynthesis</keyword>
<gene>
    <name evidence="4" type="ORF">TeGR_g9577</name>
</gene>
<accession>A0ABQ6MWB4</accession>
<keyword evidence="2" id="KW-0396">Initiation factor</keyword>
<dbReference type="PANTHER" id="PTHR13242">
    <property type="entry name" value="EUKARYOTIC TRANSLATION INITIATION FACTOR 3"/>
    <property type="match status" value="1"/>
</dbReference>
<dbReference type="Pfam" id="PF10255">
    <property type="entry name" value="Paf67"/>
    <property type="match status" value="1"/>
</dbReference>
<dbReference type="PANTHER" id="PTHR13242:SF0">
    <property type="entry name" value="EUKARYOTIC TRANSLATION INITIATION FACTOR 3 SUBUNIT L"/>
    <property type="match status" value="1"/>
</dbReference>
<name>A0ABQ6MWB4_9STRA</name>
<keyword evidence="1" id="KW-0963">Cytoplasm</keyword>
<keyword evidence="5" id="KW-1185">Reference proteome</keyword>
<comment type="caution">
    <text evidence="4">The sequence shown here is derived from an EMBL/GenBank/DDBJ whole genome shotgun (WGS) entry which is preliminary data.</text>
</comment>
<dbReference type="Proteomes" id="UP001165060">
    <property type="component" value="Unassembled WGS sequence"/>
</dbReference>
<evidence type="ECO:0000256" key="2">
    <source>
        <dbReference type="ARBA" id="ARBA00022540"/>
    </source>
</evidence>
<evidence type="ECO:0000313" key="5">
    <source>
        <dbReference type="Proteomes" id="UP001165060"/>
    </source>
</evidence>
<evidence type="ECO:0000256" key="1">
    <source>
        <dbReference type="ARBA" id="ARBA00022490"/>
    </source>
</evidence>